<proteinExistence type="predicted"/>
<evidence type="ECO:0000313" key="2">
    <source>
        <dbReference type="EMBL" id="ANX11435.1"/>
    </source>
</evidence>
<keyword evidence="1" id="KW-0812">Transmembrane</keyword>
<dbReference type="EMBL" id="CP016761">
    <property type="protein sequence ID" value="ANX11435.1"/>
    <property type="molecule type" value="Genomic_DNA"/>
</dbReference>
<feature type="transmembrane region" description="Helical" evidence="1">
    <location>
        <begin position="36"/>
        <end position="54"/>
    </location>
</feature>
<reference evidence="2 3" key="1">
    <citation type="submission" date="2016-08" db="EMBL/GenBank/DDBJ databases">
        <title>Complete genome sequence of Fictibacillus arsenicus G25-54, a strain with toxicity to nematodes and a potential arsenic-resistance activity.</title>
        <authorList>
            <person name="Zheng Z."/>
        </authorList>
    </citation>
    <scope>NUCLEOTIDE SEQUENCE [LARGE SCALE GENOMIC DNA]</scope>
    <source>
        <strain evidence="2 3">G25-54</strain>
    </source>
</reference>
<evidence type="ECO:0000256" key="1">
    <source>
        <dbReference type="SAM" id="Phobius"/>
    </source>
</evidence>
<keyword evidence="1" id="KW-1133">Transmembrane helix</keyword>
<organism evidence="2 3">
    <name type="scientific">Fictibacillus arsenicus</name>
    <dbReference type="NCBI Taxonomy" id="255247"/>
    <lineage>
        <taxon>Bacteria</taxon>
        <taxon>Bacillati</taxon>
        <taxon>Bacillota</taxon>
        <taxon>Bacilli</taxon>
        <taxon>Bacillales</taxon>
        <taxon>Fictibacillaceae</taxon>
        <taxon>Fictibacillus</taxon>
    </lineage>
</organism>
<dbReference type="Proteomes" id="UP000077412">
    <property type="component" value="Chromosome"/>
</dbReference>
<evidence type="ECO:0000313" key="3">
    <source>
        <dbReference type="Proteomes" id="UP000077412"/>
    </source>
</evidence>
<protein>
    <submittedName>
        <fullName evidence="2">Uncharacterized protein</fullName>
    </submittedName>
</protein>
<keyword evidence="3" id="KW-1185">Reference proteome</keyword>
<dbReference type="RefSeq" id="WP_066287269.1">
    <property type="nucleotide sequence ID" value="NZ_CP016761.1"/>
</dbReference>
<accession>A0A1B1Z1V9</accession>
<feature type="transmembrane region" description="Helical" evidence="1">
    <location>
        <begin position="12"/>
        <end position="30"/>
    </location>
</feature>
<gene>
    <name evidence="2" type="ORF">ABE41_005400</name>
</gene>
<name>A0A1B1Z1V9_9BACL</name>
<dbReference type="AlphaFoldDB" id="A0A1B1Z1V9"/>
<sequence>MKKFFQRYSHWLALFVISFSFLSMFINLELEKLDTIAIIFGGIGFLSVAYLAIMTEQHIRNKSKEK</sequence>
<dbReference type="KEGG" id="far:ABE41_005400"/>
<dbReference type="OrthoDB" id="2921767at2"/>
<keyword evidence="1" id="KW-0472">Membrane</keyword>
<dbReference type="STRING" id="255247.ABE41_005400"/>